<evidence type="ECO:0000256" key="3">
    <source>
        <dbReference type="ARBA" id="ARBA00022603"/>
    </source>
</evidence>
<dbReference type="GO" id="GO:0070041">
    <property type="term" value="F:rRNA (uridine-C5-)-methyltransferase activity"/>
    <property type="evidence" value="ECO:0007669"/>
    <property type="project" value="UniProtKB-UniRule"/>
</dbReference>
<evidence type="ECO:0000256" key="9">
    <source>
        <dbReference type="HAMAP-Rule" id="MF_01010"/>
    </source>
</evidence>
<evidence type="ECO:0000256" key="4">
    <source>
        <dbReference type="ARBA" id="ARBA00022679"/>
    </source>
</evidence>
<dbReference type="NCBIfam" id="TIGR00479">
    <property type="entry name" value="rumA"/>
    <property type="match status" value="1"/>
</dbReference>
<comment type="catalytic activity">
    <reaction evidence="9">
        <text>uridine(1939) in 23S rRNA + S-adenosyl-L-methionine = 5-methyluridine(1939) in 23S rRNA + S-adenosyl-L-homocysteine + H(+)</text>
        <dbReference type="Rhea" id="RHEA:42908"/>
        <dbReference type="Rhea" id="RHEA-COMP:10278"/>
        <dbReference type="Rhea" id="RHEA-COMP:10279"/>
        <dbReference type="ChEBI" id="CHEBI:15378"/>
        <dbReference type="ChEBI" id="CHEBI:57856"/>
        <dbReference type="ChEBI" id="CHEBI:59789"/>
        <dbReference type="ChEBI" id="CHEBI:65315"/>
        <dbReference type="ChEBI" id="CHEBI:74447"/>
        <dbReference type="EC" id="2.1.1.190"/>
    </reaction>
</comment>
<feature type="binding site" evidence="9 10">
    <location>
        <position position="272"/>
    </location>
    <ligand>
        <name>S-adenosyl-L-methionine</name>
        <dbReference type="ChEBI" id="CHEBI:59789"/>
    </ligand>
</feature>
<feature type="binding site" evidence="9">
    <location>
        <position position="82"/>
    </location>
    <ligand>
        <name>[4Fe-4S] cluster</name>
        <dbReference type="ChEBI" id="CHEBI:49883"/>
    </ligand>
</feature>
<dbReference type="RefSeq" id="WP_150862822.1">
    <property type="nucleotide sequence ID" value="NZ_VYXP01000002.1"/>
</dbReference>
<dbReference type="InterPro" id="IPR012340">
    <property type="entry name" value="NA-bd_OB-fold"/>
</dbReference>
<feature type="binding site" evidence="9">
    <location>
        <position position="164"/>
    </location>
    <ligand>
        <name>[4Fe-4S] cluster</name>
        <dbReference type="ChEBI" id="CHEBI:49883"/>
    </ligand>
</feature>
<keyword evidence="7 9" id="KW-0408">Iron</keyword>
<dbReference type="GO" id="GO:0070475">
    <property type="term" value="P:rRNA base methylation"/>
    <property type="evidence" value="ECO:0007669"/>
    <property type="project" value="TreeGrafter"/>
</dbReference>
<keyword evidence="6 9" id="KW-0479">Metal-binding</keyword>
<dbReference type="AlphaFoldDB" id="A0A5N0TFL5"/>
<dbReference type="SUPFAM" id="SSF53335">
    <property type="entry name" value="S-adenosyl-L-methionine-dependent methyltransferases"/>
    <property type="match status" value="1"/>
</dbReference>
<gene>
    <name evidence="9 12" type="primary">rlmD</name>
    <name evidence="12" type="ORF">F3N42_02615</name>
</gene>
<evidence type="ECO:0000256" key="8">
    <source>
        <dbReference type="ARBA" id="ARBA00023014"/>
    </source>
</evidence>
<evidence type="ECO:0000313" key="12">
    <source>
        <dbReference type="EMBL" id="KAA9133264.1"/>
    </source>
</evidence>
<dbReference type="NCBIfam" id="NF009639">
    <property type="entry name" value="PRK13168.1"/>
    <property type="match status" value="1"/>
</dbReference>
<comment type="function">
    <text evidence="9">Catalyzes the formation of 5-methyl-uridine at position 1939 (m5U1939) in 23S rRNA.</text>
</comment>
<evidence type="ECO:0000256" key="7">
    <source>
        <dbReference type="ARBA" id="ARBA00023004"/>
    </source>
</evidence>
<proteinExistence type="inferred from homology"/>
<dbReference type="InterPro" id="IPR030391">
    <property type="entry name" value="MeTrfase_TrmA_CS"/>
</dbReference>
<evidence type="ECO:0000256" key="5">
    <source>
        <dbReference type="ARBA" id="ARBA00022691"/>
    </source>
</evidence>
<name>A0A5N0TFL5_9GAMM</name>
<dbReference type="PANTHER" id="PTHR11061:SF49">
    <property type="entry name" value="23S RRNA (URACIL(1939)-C(5))-METHYLTRANSFERASE RLMD"/>
    <property type="match status" value="1"/>
</dbReference>
<dbReference type="Proteomes" id="UP000325372">
    <property type="component" value="Unassembled WGS sequence"/>
</dbReference>
<dbReference type="GO" id="GO:0005506">
    <property type="term" value="F:iron ion binding"/>
    <property type="evidence" value="ECO:0007669"/>
    <property type="project" value="UniProtKB-UniRule"/>
</dbReference>
<dbReference type="InterPro" id="IPR010280">
    <property type="entry name" value="U5_MeTrfase_fam"/>
</dbReference>
<dbReference type="Gene3D" id="2.40.50.1070">
    <property type="match status" value="1"/>
</dbReference>
<dbReference type="SUPFAM" id="SSF50249">
    <property type="entry name" value="Nucleic acid-binding proteins"/>
    <property type="match status" value="1"/>
</dbReference>
<protein>
    <recommendedName>
        <fullName evidence="9">23S rRNA (uracil(1939)-C(5))-methyltransferase RlmD</fullName>
        <ecNumber evidence="9">2.1.1.190</ecNumber>
    </recommendedName>
    <alternativeName>
        <fullName evidence="9">23S rRNA(m5U1939)-methyltransferase</fullName>
    </alternativeName>
</protein>
<feature type="binding site" evidence="9">
    <location>
        <position position="349"/>
    </location>
    <ligand>
        <name>S-adenosyl-L-methionine</name>
        <dbReference type="ChEBI" id="CHEBI:59789"/>
    </ligand>
</feature>
<feature type="active site" evidence="11">
    <location>
        <position position="397"/>
    </location>
</feature>
<dbReference type="Gene3D" id="3.40.50.150">
    <property type="entry name" value="Vaccinia Virus protein VP39"/>
    <property type="match status" value="1"/>
</dbReference>
<dbReference type="CDD" id="cd02440">
    <property type="entry name" value="AdoMet_MTases"/>
    <property type="match status" value="1"/>
</dbReference>
<dbReference type="HAMAP" id="MF_01010">
    <property type="entry name" value="23SrRNA_methyltr_RlmD"/>
    <property type="match status" value="1"/>
</dbReference>
<feature type="binding site" evidence="9 10">
    <location>
        <position position="301"/>
    </location>
    <ligand>
        <name>S-adenosyl-L-methionine</name>
        <dbReference type="ChEBI" id="CHEBI:59789"/>
    </ligand>
</feature>
<dbReference type="InterPro" id="IPR001566">
    <property type="entry name" value="23S_rRNA_MeTrfase_RlmD"/>
</dbReference>
<keyword evidence="1 9" id="KW-0004">4Fe-4S</keyword>
<dbReference type="PANTHER" id="PTHR11061">
    <property type="entry name" value="RNA M5U METHYLTRANSFERASE"/>
    <property type="match status" value="1"/>
</dbReference>
<keyword evidence="5 9" id="KW-0949">S-adenosyl-L-methionine</keyword>
<evidence type="ECO:0000256" key="1">
    <source>
        <dbReference type="ARBA" id="ARBA00022485"/>
    </source>
</evidence>
<feature type="active site" description="Nucleophile" evidence="9 10">
    <location>
        <position position="397"/>
    </location>
</feature>
<reference evidence="12 13" key="1">
    <citation type="submission" date="2019-09" db="EMBL/GenBank/DDBJ databases">
        <title>Wenzhouxiangella sp. Genome sequencing and assembly.</title>
        <authorList>
            <person name="Zhang R."/>
        </authorList>
    </citation>
    <scope>NUCLEOTIDE SEQUENCE [LARGE SCALE GENOMIC DNA]</scope>
    <source>
        <strain evidence="12 13">W260</strain>
    </source>
</reference>
<dbReference type="Pfam" id="PF05958">
    <property type="entry name" value="tRNA_U5-meth_tr"/>
    <property type="match status" value="2"/>
</dbReference>
<dbReference type="EMBL" id="VYXP01000002">
    <property type="protein sequence ID" value="KAA9133264.1"/>
    <property type="molecule type" value="Genomic_DNA"/>
</dbReference>
<keyword evidence="2 9" id="KW-0698">rRNA processing</keyword>
<keyword evidence="13" id="KW-1185">Reference proteome</keyword>
<sequence>MGRKQRLPAEPFEAEVTALDGHGAGLATHNERQLRVWGGLPGERVMARHLFGRRFRGQAETLEVLEASARRVTPRCPYFGTCSACAFQHLHDDDQLAFKQQRLFTMLDEAGAGAPESPLAPLSAGRWHYRRKARLSVRDVPAKGRVLVGFRERDGRFVMDMNECHTLADPVASRLPAISELVGELEARAQLPQIEASCGDSECALVFRHMEPLSDNDLDRLQRFEADTGLRVYLQSKGPETVTPLVEGPSRLSYTLPAHDIEMVFEPLDFVQVNGELNRSMIDQALSLLELSASDRVLDLFCGLGNFTLPLARHCDHVVGLEGAESLVGRARDNAKRNGIDNVDYHAVDLYADPASVEWPVTGAFDAVLLDPPRPGAGPLLERVAATGARRLLYVSCNPETLASDARELIQVHGYRLATAGIMDMFPQTAHIEAMALFEKN</sequence>
<feature type="binding site" evidence="9 10">
    <location>
        <position position="371"/>
    </location>
    <ligand>
        <name>S-adenosyl-L-methionine</name>
        <dbReference type="ChEBI" id="CHEBI:59789"/>
    </ligand>
</feature>
<evidence type="ECO:0000256" key="2">
    <source>
        <dbReference type="ARBA" id="ARBA00022552"/>
    </source>
</evidence>
<feature type="binding site" evidence="9">
    <location>
        <position position="85"/>
    </location>
    <ligand>
        <name>[4Fe-4S] cluster</name>
        <dbReference type="ChEBI" id="CHEBI:49883"/>
    </ligand>
</feature>
<comment type="similarity">
    <text evidence="9">Belongs to the class I-like SAM-binding methyltransferase superfamily. RNA M5U methyltransferase family. RlmD subfamily.</text>
</comment>
<dbReference type="GO" id="GO:0003723">
    <property type="term" value="F:RNA binding"/>
    <property type="evidence" value="ECO:0007669"/>
    <property type="project" value="InterPro"/>
</dbReference>
<organism evidence="12 13">
    <name type="scientific">Marinihelvus fidelis</name>
    <dbReference type="NCBI Taxonomy" id="2613842"/>
    <lineage>
        <taxon>Bacteria</taxon>
        <taxon>Pseudomonadati</taxon>
        <taxon>Pseudomonadota</taxon>
        <taxon>Gammaproteobacteria</taxon>
        <taxon>Chromatiales</taxon>
        <taxon>Wenzhouxiangellaceae</taxon>
        <taxon>Marinihelvus</taxon>
    </lineage>
</organism>
<dbReference type="Gene3D" id="2.40.50.140">
    <property type="entry name" value="Nucleic acid-binding proteins"/>
    <property type="match status" value="1"/>
</dbReference>
<dbReference type="EC" id="2.1.1.190" evidence="9"/>
<comment type="caution">
    <text evidence="12">The sequence shown here is derived from an EMBL/GenBank/DDBJ whole genome shotgun (WGS) entry which is preliminary data.</text>
</comment>
<evidence type="ECO:0000256" key="11">
    <source>
        <dbReference type="PROSITE-ProRule" id="PRU10015"/>
    </source>
</evidence>
<dbReference type="InterPro" id="IPR030390">
    <property type="entry name" value="MeTrfase_TrmA_AS"/>
</dbReference>
<evidence type="ECO:0000256" key="10">
    <source>
        <dbReference type="PROSITE-ProRule" id="PRU01024"/>
    </source>
</evidence>
<keyword evidence="8 9" id="KW-0411">Iron-sulfur</keyword>
<feature type="binding site" evidence="9">
    <location>
        <position position="76"/>
    </location>
    <ligand>
        <name>[4Fe-4S] cluster</name>
        <dbReference type="ChEBI" id="CHEBI:49883"/>
    </ligand>
</feature>
<dbReference type="PROSITE" id="PS01231">
    <property type="entry name" value="TRMA_2"/>
    <property type="match status" value="1"/>
</dbReference>
<dbReference type="GO" id="GO:0051539">
    <property type="term" value="F:4 iron, 4 sulfur cluster binding"/>
    <property type="evidence" value="ECO:0007669"/>
    <property type="project" value="UniProtKB-KW"/>
</dbReference>
<feature type="binding site" evidence="9 10">
    <location>
        <position position="322"/>
    </location>
    <ligand>
        <name>S-adenosyl-L-methionine</name>
        <dbReference type="ChEBI" id="CHEBI:59789"/>
    </ligand>
</feature>
<evidence type="ECO:0000313" key="13">
    <source>
        <dbReference type="Proteomes" id="UP000325372"/>
    </source>
</evidence>
<feature type="binding site" evidence="9">
    <location>
        <position position="306"/>
    </location>
    <ligand>
        <name>S-adenosyl-L-methionine</name>
        <dbReference type="ChEBI" id="CHEBI:59789"/>
    </ligand>
</feature>
<evidence type="ECO:0000256" key="6">
    <source>
        <dbReference type="ARBA" id="ARBA00022723"/>
    </source>
</evidence>
<dbReference type="InterPro" id="IPR029063">
    <property type="entry name" value="SAM-dependent_MTases_sf"/>
</dbReference>
<keyword evidence="4 9" id="KW-0808">Transferase</keyword>
<dbReference type="PROSITE" id="PS01230">
    <property type="entry name" value="TRMA_1"/>
    <property type="match status" value="1"/>
</dbReference>
<keyword evidence="3 9" id="KW-0489">Methyltransferase</keyword>
<dbReference type="PROSITE" id="PS51687">
    <property type="entry name" value="SAM_MT_RNA_M5U"/>
    <property type="match status" value="1"/>
</dbReference>
<accession>A0A5N0TFL5</accession>